<accession>A0A9Q0K5X9</accession>
<dbReference type="Proteomes" id="UP001141806">
    <property type="component" value="Unassembled WGS sequence"/>
</dbReference>
<evidence type="ECO:0000256" key="2">
    <source>
        <dbReference type="ARBA" id="ARBA00022448"/>
    </source>
</evidence>
<evidence type="ECO:0000259" key="7">
    <source>
        <dbReference type="PROSITE" id="PS50850"/>
    </source>
</evidence>
<feature type="domain" description="Major facilitator superfamily (MFS) profile" evidence="7">
    <location>
        <begin position="1"/>
        <end position="422"/>
    </location>
</feature>
<dbReference type="Gene3D" id="1.20.1250.20">
    <property type="entry name" value="MFS general substrate transporter like domains"/>
    <property type="match status" value="1"/>
</dbReference>
<dbReference type="PANTHER" id="PTHR23504">
    <property type="entry name" value="MAJOR FACILITATOR SUPERFAMILY DOMAIN-CONTAINING PROTEIN 10"/>
    <property type="match status" value="1"/>
</dbReference>
<protein>
    <recommendedName>
        <fullName evidence="7">Major facilitator superfamily (MFS) profile domain-containing protein</fullName>
    </recommendedName>
</protein>
<keyword evidence="4 6" id="KW-1133">Transmembrane helix</keyword>
<feature type="transmembrane region" description="Helical" evidence="6">
    <location>
        <begin position="366"/>
        <end position="393"/>
    </location>
</feature>
<organism evidence="8 9">
    <name type="scientific">Protea cynaroides</name>
    <dbReference type="NCBI Taxonomy" id="273540"/>
    <lineage>
        <taxon>Eukaryota</taxon>
        <taxon>Viridiplantae</taxon>
        <taxon>Streptophyta</taxon>
        <taxon>Embryophyta</taxon>
        <taxon>Tracheophyta</taxon>
        <taxon>Spermatophyta</taxon>
        <taxon>Magnoliopsida</taxon>
        <taxon>Proteales</taxon>
        <taxon>Proteaceae</taxon>
        <taxon>Protea</taxon>
    </lineage>
</organism>
<evidence type="ECO:0000256" key="5">
    <source>
        <dbReference type="ARBA" id="ARBA00023136"/>
    </source>
</evidence>
<keyword evidence="2" id="KW-0813">Transport</keyword>
<feature type="transmembrane region" description="Helical" evidence="6">
    <location>
        <begin position="245"/>
        <end position="266"/>
    </location>
</feature>
<name>A0A9Q0K5X9_9MAGN</name>
<feature type="transmembrane region" description="Helical" evidence="6">
    <location>
        <begin position="7"/>
        <end position="24"/>
    </location>
</feature>
<dbReference type="PANTHER" id="PTHR23504:SF1">
    <property type="entry name" value="GH21943P-RELATED"/>
    <property type="match status" value="1"/>
</dbReference>
<feature type="transmembrane region" description="Helical" evidence="6">
    <location>
        <begin position="278"/>
        <end position="297"/>
    </location>
</feature>
<evidence type="ECO:0000256" key="3">
    <source>
        <dbReference type="ARBA" id="ARBA00022692"/>
    </source>
</evidence>
<dbReference type="PRINTS" id="PR01035">
    <property type="entry name" value="TCRTETA"/>
</dbReference>
<keyword evidence="5 6" id="KW-0472">Membrane</keyword>
<dbReference type="CDD" id="cd17330">
    <property type="entry name" value="MFS_SLC46_TetA_like"/>
    <property type="match status" value="1"/>
</dbReference>
<dbReference type="Pfam" id="PF07690">
    <property type="entry name" value="MFS_1"/>
    <property type="match status" value="1"/>
</dbReference>
<evidence type="ECO:0000313" key="9">
    <source>
        <dbReference type="Proteomes" id="UP001141806"/>
    </source>
</evidence>
<sequence length="442" mass="47813">MAFAELSHLFVTVFLYHSATFMVIPAITDVTMAALCPGMDECSIAIYLSGFQQAIIGLGTLVMMPIIGNMSDEYGRKSLLTLPMTLTIIPLVILAYSRTKYFFYVYYVLRILTSMLCDGSVQCLSLAYVADNTPEGQRASAFGILSGIVSTAFVCGTLAARFLPTALTFQVSATVAVLAALYMKAFLRDSSSSIDAASRRTISNKTSNVVHFDGDSSRKTQLFRRIPSVDEIFYLLRISPAFSQAAVVAFFNNFAEGALASSLLYFLKARFSFSKDQFADLLLIAGFAGAISQLVLMPILAPFLGEEKLLIIGLFAGCTHIFLYAVAWSSWVPYVAAMFSILVVFAPPCIRSIASKQVGPTEQGKAQGCLSGICSFANIVSPLAFTPLTALFLSANAPFYFPGFSIMCTGFSLLIALIQSTMIRAAPPISSHKITTNNYVEA</sequence>
<comment type="subcellular location">
    <subcellularLocation>
        <location evidence="1">Membrane</location>
        <topology evidence="1">Multi-pass membrane protein</topology>
    </subcellularLocation>
</comment>
<proteinExistence type="predicted"/>
<dbReference type="PROSITE" id="PS50850">
    <property type="entry name" value="MFS"/>
    <property type="match status" value="1"/>
</dbReference>
<dbReference type="AlphaFoldDB" id="A0A9Q0K5X9"/>
<evidence type="ECO:0000313" key="8">
    <source>
        <dbReference type="EMBL" id="KAJ4964261.1"/>
    </source>
</evidence>
<feature type="transmembrane region" description="Helical" evidence="6">
    <location>
        <begin position="309"/>
        <end position="328"/>
    </location>
</feature>
<dbReference type="GO" id="GO:0016020">
    <property type="term" value="C:membrane"/>
    <property type="evidence" value="ECO:0007669"/>
    <property type="project" value="UniProtKB-SubCell"/>
</dbReference>
<feature type="transmembrane region" description="Helical" evidence="6">
    <location>
        <begin position="103"/>
        <end position="129"/>
    </location>
</feature>
<feature type="transmembrane region" description="Helical" evidence="6">
    <location>
        <begin position="334"/>
        <end position="354"/>
    </location>
</feature>
<dbReference type="InterPro" id="IPR036259">
    <property type="entry name" value="MFS_trans_sf"/>
</dbReference>
<dbReference type="OrthoDB" id="419616at2759"/>
<dbReference type="InterPro" id="IPR011701">
    <property type="entry name" value="MFS"/>
</dbReference>
<gene>
    <name evidence="8" type="ORF">NE237_024200</name>
</gene>
<feature type="transmembrane region" description="Helical" evidence="6">
    <location>
        <begin position="44"/>
        <end position="67"/>
    </location>
</feature>
<comment type="caution">
    <text evidence="8">The sequence shown here is derived from an EMBL/GenBank/DDBJ whole genome shotgun (WGS) entry which is preliminary data.</text>
</comment>
<feature type="transmembrane region" description="Helical" evidence="6">
    <location>
        <begin position="79"/>
        <end position="97"/>
    </location>
</feature>
<keyword evidence="9" id="KW-1185">Reference proteome</keyword>
<feature type="transmembrane region" description="Helical" evidence="6">
    <location>
        <begin position="166"/>
        <end position="183"/>
    </location>
</feature>
<evidence type="ECO:0000256" key="4">
    <source>
        <dbReference type="ARBA" id="ARBA00022989"/>
    </source>
</evidence>
<dbReference type="EMBL" id="JAMYWD010000008">
    <property type="protein sequence ID" value="KAJ4964261.1"/>
    <property type="molecule type" value="Genomic_DNA"/>
</dbReference>
<feature type="transmembrane region" description="Helical" evidence="6">
    <location>
        <begin position="399"/>
        <end position="418"/>
    </location>
</feature>
<keyword evidence="3 6" id="KW-0812">Transmembrane</keyword>
<dbReference type="InterPro" id="IPR020846">
    <property type="entry name" value="MFS_dom"/>
</dbReference>
<reference evidence="8" key="1">
    <citation type="journal article" date="2023" name="Plant J.">
        <title>The genome of the king protea, Protea cynaroides.</title>
        <authorList>
            <person name="Chang J."/>
            <person name="Duong T.A."/>
            <person name="Schoeman C."/>
            <person name="Ma X."/>
            <person name="Roodt D."/>
            <person name="Barker N."/>
            <person name="Li Z."/>
            <person name="Van de Peer Y."/>
            <person name="Mizrachi E."/>
        </authorList>
    </citation>
    <scope>NUCLEOTIDE SEQUENCE</scope>
    <source>
        <tissue evidence="8">Young leaves</tissue>
    </source>
</reference>
<feature type="transmembrane region" description="Helical" evidence="6">
    <location>
        <begin position="141"/>
        <end position="160"/>
    </location>
</feature>
<evidence type="ECO:0000256" key="1">
    <source>
        <dbReference type="ARBA" id="ARBA00004141"/>
    </source>
</evidence>
<dbReference type="GO" id="GO:0022857">
    <property type="term" value="F:transmembrane transporter activity"/>
    <property type="evidence" value="ECO:0007669"/>
    <property type="project" value="InterPro"/>
</dbReference>
<evidence type="ECO:0000256" key="6">
    <source>
        <dbReference type="SAM" id="Phobius"/>
    </source>
</evidence>
<dbReference type="SUPFAM" id="SSF103473">
    <property type="entry name" value="MFS general substrate transporter"/>
    <property type="match status" value="1"/>
</dbReference>
<dbReference type="InterPro" id="IPR001958">
    <property type="entry name" value="Tet-R_TetA/multi-R_MdtG-like"/>
</dbReference>